<dbReference type="Gene3D" id="3.10.20.90">
    <property type="entry name" value="Phosphatidylinositol 3-kinase Catalytic Subunit, Chain A, domain 1"/>
    <property type="match status" value="1"/>
</dbReference>
<dbReference type="AlphaFoldDB" id="H0V045"/>
<dbReference type="GeneID" id="100730645"/>
<evidence type="ECO:0000256" key="1">
    <source>
        <dbReference type="ARBA" id="ARBA00004413"/>
    </source>
</evidence>
<dbReference type="InParanoid" id="H0V045"/>
<dbReference type="SUPFAM" id="SSF54236">
    <property type="entry name" value="Ubiquitin-like"/>
    <property type="match status" value="1"/>
</dbReference>
<dbReference type="InterPro" id="IPR029071">
    <property type="entry name" value="Ubiquitin-like_domsf"/>
</dbReference>
<dbReference type="Pfam" id="PF09379">
    <property type="entry name" value="FERM_N"/>
    <property type="match status" value="1"/>
</dbReference>
<dbReference type="PANTHER" id="PTHR13429">
    <property type="entry name" value="FERM DOMAIN (PROTEIN4.1-EZRIN-RADIXIN-MOESIN) FAMILY"/>
    <property type="match status" value="1"/>
</dbReference>
<dbReference type="GeneTree" id="ENSGT00940000155517"/>
<evidence type="ECO:0000256" key="5">
    <source>
        <dbReference type="ARBA" id="ARBA00023136"/>
    </source>
</evidence>
<reference evidence="9" key="2">
    <citation type="submission" date="2025-08" db="UniProtKB">
        <authorList>
            <consortium name="Ensembl"/>
        </authorList>
    </citation>
    <scope>IDENTIFICATION</scope>
    <source>
        <strain evidence="9">2N</strain>
    </source>
</reference>
<evidence type="ECO:0000313" key="10">
    <source>
        <dbReference type="Proteomes" id="UP000005447"/>
    </source>
</evidence>
<feature type="compositionally biased region" description="Low complexity" evidence="7">
    <location>
        <begin position="384"/>
        <end position="395"/>
    </location>
</feature>
<dbReference type="OMA" id="QPILRHI"/>
<dbReference type="InterPro" id="IPR019748">
    <property type="entry name" value="FERM_central"/>
</dbReference>
<keyword evidence="4" id="KW-0963">Cytoplasm</keyword>
<dbReference type="CDD" id="cd13185">
    <property type="entry name" value="FERM_C_FRMD1_FRMD6"/>
    <property type="match status" value="1"/>
</dbReference>
<gene>
    <name evidence="9" type="primary">FRMD6</name>
</gene>
<dbReference type="RefSeq" id="XP_063103647.1">
    <property type="nucleotide sequence ID" value="XM_063247577.1"/>
</dbReference>
<dbReference type="SMART" id="SM00295">
    <property type="entry name" value="B41"/>
    <property type="match status" value="1"/>
</dbReference>
<dbReference type="RefSeq" id="XP_063103659.1">
    <property type="nucleotide sequence ID" value="XM_063247589.1"/>
</dbReference>
<dbReference type="Pfam" id="PF00373">
    <property type="entry name" value="FERM_M"/>
    <property type="match status" value="1"/>
</dbReference>
<dbReference type="GO" id="GO:0003383">
    <property type="term" value="P:apical constriction"/>
    <property type="evidence" value="ECO:0007669"/>
    <property type="project" value="Ensembl"/>
</dbReference>
<proteinExistence type="predicted"/>
<reference evidence="10" key="1">
    <citation type="journal article" date="2011" name="Nature">
        <title>A high-resolution map of human evolutionary constraint using 29 mammals.</title>
        <authorList>
            <person name="Lindblad-Toh K."/>
            <person name="Garber M."/>
            <person name="Zuk O."/>
            <person name="Lin M.F."/>
            <person name="Parker B.J."/>
            <person name="Washietl S."/>
            <person name="Kheradpour P."/>
            <person name="Ernst J."/>
            <person name="Jordan G."/>
            <person name="Mauceli E."/>
            <person name="Ward L.D."/>
            <person name="Lowe C.B."/>
            <person name="Holloway A.K."/>
            <person name="Clamp M."/>
            <person name="Gnerre S."/>
            <person name="Alfoldi J."/>
            <person name="Beal K."/>
            <person name="Chang J."/>
            <person name="Clawson H."/>
            <person name="Cuff J."/>
            <person name="Di Palma F."/>
            <person name="Fitzgerald S."/>
            <person name="Flicek P."/>
            <person name="Guttman M."/>
            <person name="Hubisz M.J."/>
            <person name="Jaffe D.B."/>
            <person name="Jungreis I."/>
            <person name="Kent W.J."/>
            <person name="Kostka D."/>
            <person name="Lara M."/>
            <person name="Martins A.L."/>
            <person name="Massingham T."/>
            <person name="Moltke I."/>
            <person name="Raney B.J."/>
            <person name="Rasmussen M.D."/>
            <person name="Robinson J."/>
            <person name="Stark A."/>
            <person name="Vilella A.J."/>
            <person name="Wen J."/>
            <person name="Xie X."/>
            <person name="Zody M.C."/>
            <person name="Baldwin J."/>
            <person name="Bloom T."/>
            <person name="Chin C.W."/>
            <person name="Heiman D."/>
            <person name="Nicol R."/>
            <person name="Nusbaum C."/>
            <person name="Young S."/>
            <person name="Wilkinson J."/>
            <person name="Worley K.C."/>
            <person name="Kovar C.L."/>
            <person name="Muzny D.M."/>
            <person name="Gibbs R.A."/>
            <person name="Cree A."/>
            <person name="Dihn H.H."/>
            <person name="Fowler G."/>
            <person name="Jhangiani S."/>
            <person name="Joshi V."/>
            <person name="Lee S."/>
            <person name="Lewis L.R."/>
            <person name="Nazareth L.V."/>
            <person name="Okwuonu G."/>
            <person name="Santibanez J."/>
            <person name="Warren W.C."/>
            <person name="Mardis E.R."/>
            <person name="Weinstock G.M."/>
            <person name="Wilson R.K."/>
            <person name="Delehaunty K."/>
            <person name="Dooling D."/>
            <person name="Fronik C."/>
            <person name="Fulton L."/>
            <person name="Fulton B."/>
            <person name="Graves T."/>
            <person name="Minx P."/>
            <person name="Sodergren E."/>
            <person name="Birney E."/>
            <person name="Margulies E.H."/>
            <person name="Herrero J."/>
            <person name="Green E.D."/>
            <person name="Haussler D."/>
            <person name="Siepel A."/>
            <person name="Goldman N."/>
            <person name="Pollard K.S."/>
            <person name="Pedersen J.S."/>
            <person name="Lander E.S."/>
            <person name="Kellis M."/>
        </authorList>
    </citation>
    <scope>NUCLEOTIDE SEQUENCE [LARGE SCALE GENOMIC DNA]</scope>
    <source>
        <strain evidence="10">2N</strain>
    </source>
</reference>
<feature type="region of interest" description="Disordered" evidence="7">
    <location>
        <begin position="511"/>
        <end position="538"/>
    </location>
</feature>
<feature type="compositionally biased region" description="Polar residues" evidence="7">
    <location>
        <begin position="520"/>
        <end position="531"/>
    </location>
</feature>
<dbReference type="STRING" id="10141.ENSCPOP00000002825"/>
<name>H0V045_CAVPO</name>
<evidence type="ECO:0000256" key="6">
    <source>
        <dbReference type="ARBA" id="ARBA00067908"/>
    </source>
</evidence>
<dbReference type="Ensembl" id="ENSCPOT00000003162.3">
    <property type="protein sequence ID" value="ENSCPOP00000002825.2"/>
    <property type="gene ID" value="ENSCPOG00000003119.4"/>
</dbReference>
<dbReference type="InterPro" id="IPR011993">
    <property type="entry name" value="PH-like_dom_sf"/>
</dbReference>
<dbReference type="VEuPathDB" id="HostDB:ENSCPOG00000003119"/>
<dbReference type="SUPFAM" id="SSF50729">
    <property type="entry name" value="PH domain-like"/>
    <property type="match status" value="1"/>
</dbReference>
<dbReference type="FunCoup" id="H0V045">
    <property type="interactions" value="472"/>
</dbReference>
<comment type="subcellular location">
    <subcellularLocation>
        <location evidence="1">Cell membrane</location>
        <topology evidence="1">Peripheral membrane protein</topology>
        <orientation evidence="1">Cytoplasmic side</orientation>
    </subcellularLocation>
    <subcellularLocation>
        <location evidence="2">Cytoplasm</location>
    </subcellularLocation>
</comment>
<dbReference type="InterPro" id="IPR018980">
    <property type="entry name" value="FERM_PH-like_C"/>
</dbReference>
<dbReference type="SMART" id="SM01196">
    <property type="entry name" value="FERM_C"/>
    <property type="match status" value="1"/>
</dbReference>
<dbReference type="InterPro" id="IPR014352">
    <property type="entry name" value="FERM/acyl-CoA-bd_prot_sf"/>
</dbReference>
<feature type="region of interest" description="Disordered" evidence="7">
    <location>
        <begin position="364"/>
        <end position="451"/>
    </location>
</feature>
<dbReference type="InterPro" id="IPR035963">
    <property type="entry name" value="FERM_2"/>
</dbReference>
<dbReference type="Gene3D" id="1.20.80.10">
    <property type="match status" value="1"/>
</dbReference>
<dbReference type="FunFam" id="3.10.20.90:FF:000079">
    <property type="entry name" value="Putative FERM domain-containing protein 6"/>
    <property type="match status" value="1"/>
</dbReference>
<dbReference type="GO" id="GO:0043296">
    <property type="term" value="C:apical junction complex"/>
    <property type="evidence" value="ECO:0007669"/>
    <property type="project" value="Ensembl"/>
</dbReference>
<dbReference type="InterPro" id="IPR047145">
    <property type="entry name" value="FRMD6-like"/>
</dbReference>
<dbReference type="FunFam" id="2.30.29.30:FF:000134">
    <property type="entry name" value="Putative FERM domain-containing protein 6"/>
    <property type="match status" value="1"/>
</dbReference>
<dbReference type="OrthoDB" id="5957665at2759"/>
<dbReference type="GO" id="GO:0035332">
    <property type="term" value="P:positive regulation of hippo signaling"/>
    <property type="evidence" value="ECO:0007669"/>
    <property type="project" value="TreeGrafter"/>
</dbReference>
<dbReference type="CDD" id="cd14473">
    <property type="entry name" value="FERM_B-lobe"/>
    <property type="match status" value="1"/>
</dbReference>
<dbReference type="InterPro" id="IPR041781">
    <property type="entry name" value="FRMD6-FERM_C"/>
</dbReference>
<dbReference type="SUPFAM" id="SSF47031">
    <property type="entry name" value="Second domain of FERM"/>
    <property type="match status" value="1"/>
</dbReference>
<protein>
    <recommendedName>
        <fullName evidence="6">FERM domain-containing protein 6</fullName>
    </recommendedName>
</protein>
<dbReference type="EMBL" id="AAKN02027622">
    <property type="status" value="NOT_ANNOTATED_CDS"/>
    <property type="molecule type" value="Genomic_DNA"/>
</dbReference>
<dbReference type="FunFam" id="1.20.80.10:FF:000015">
    <property type="entry name" value="FERM domain-containing protein 6 isoform X2"/>
    <property type="match status" value="1"/>
</dbReference>
<dbReference type="RefSeq" id="XP_063103654.1">
    <property type="nucleotide sequence ID" value="XM_063247584.1"/>
</dbReference>
<dbReference type="GO" id="GO:0098592">
    <property type="term" value="C:cytoplasmic side of apical plasma membrane"/>
    <property type="evidence" value="ECO:0007669"/>
    <property type="project" value="TreeGrafter"/>
</dbReference>
<evidence type="ECO:0000256" key="3">
    <source>
        <dbReference type="ARBA" id="ARBA00022475"/>
    </source>
</evidence>
<feature type="compositionally biased region" description="Low complexity" evidence="7">
    <location>
        <begin position="425"/>
        <end position="438"/>
    </location>
</feature>
<evidence type="ECO:0000256" key="4">
    <source>
        <dbReference type="ARBA" id="ARBA00022490"/>
    </source>
</evidence>
<dbReference type="InterPro" id="IPR000299">
    <property type="entry name" value="FERM_domain"/>
</dbReference>
<dbReference type="PROSITE" id="PS50057">
    <property type="entry name" value="FERM_3"/>
    <property type="match status" value="1"/>
</dbReference>
<keyword evidence="10" id="KW-1185">Reference proteome</keyword>
<keyword evidence="5" id="KW-0472">Membrane</keyword>
<dbReference type="CTD" id="122786"/>
<evidence type="ECO:0000256" key="2">
    <source>
        <dbReference type="ARBA" id="ARBA00004496"/>
    </source>
</evidence>
<accession>H0V045</accession>
<feature type="domain" description="FERM" evidence="8">
    <location>
        <begin position="16"/>
        <end position="328"/>
    </location>
</feature>
<dbReference type="GO" id="GO:0005737">
    <property type="term" value="C:cytoplasm"/>
    <property type="evidence" value="ECO:0007669"/>
    <property type="project" value="UniProtKB-SubCell"/>
</dbReference>
<dbReference type="RefSeq" id="XP_003471872.1">
    <property type="nucleotide sequence ID" value="XM_003471824.5"/>
</dbReference>
<keyword evidence="3" id="KW-1003">Cell membrane</keyword>
<dbReference type="eggNOG" id="KOG4371">
    <property type="taxonomic scope" value="Eukaryota"/>
</dbReference>
<evidence type="ECO:0000256" key="7">
    <source>
        <dbReference type="SAM" id="MobiDB-lite"/>
    </source>
</evidence>
<dbReference type="GO" id="GO:0008104">
    <property type="term" value="P:intracellular protein localization"/>
    <property type="evidence" value="ECO:0007669"/>
    <property type="project" value="Ensembl"/>
</dbReference>
<dbReference type="Gene3D" id="2.30.29.30">
    <property type="entry name" value="Pleckstrin-homology domain (PH domain)/Phosphotyrosine-binding domain (PTB)"/>
    <property type="match status" value="1"/>
</dbReference>
<sequence>MNKLNFHNNRVMQDRRSVCIFLPNDESLNIIINVKILCQQLLVQVCDLLRLKDGHLFGLSVIQNNEHVYMEMQQKLYKYCPKEWKKEASKVRQYEVAWGIDQFGPPMIIHFRVQYYVENGRLISDRAARYYYYWHLRKQVLHSQCVHREEAYFLLAAFALQADLGNFKRNKHYGKYFEPEAYFPSWVVSKRGKDYILKHIPNMHKDQFALTASEAYLKYIKEAVRLDDVAVHYYRLYKDKREIEASLTLGLTMRGIQIFQNLDEEKQLLYDFPWTNVGKLVFVGKKFEILPDGLPSARKLIYYTGCPMRSRHLLQLLSNSHRLYMNLQPVLRHIRKLEENEEKKQYRESYISDNLDLDMDQLEKRSRASGSSAGSVKHKRLSRHSTASHSSSHTSGIEADTKPRDVGPEDSYSGSAMHRKLKTCSSMTSHGSSHTSGVESGGKDRLEEDSQDDEIEMLVDDPRDLEPMHEDSLEVSPDMCIYITEDMLLSRKLNGHSGLIVKEIGSSTSSSSETVVKLRGQSTDSLPQTTCRKPKTSTDRHSLSLDDIRLYQKDFLRIAGLCQDTAQSYTFGCGHELDAEGLYCNSCLAQQCVNIQDAFPVKRTSKYFSLDLTRDEVPEFVV</sequence>
<evidence type="ECO:0000313" key="9">
    <source>
        <dbReference type="Ensembl" id="ENSCPOP00000002825.2"/>
    </source>
</evidence>
<organism evidence="9 10">
    <name type="scientific">Cavia porcellus</name>
    <name type="common">Guinea pig</name>
    <dbReference type="NCBI Taxonomy" id="10141"/>
    <lineage>
        <taxon>Eukaryota</taxon>
        <taxon>Metazoa</taxon>
        <taxon>Chordata</taxon>
        <taxon>Craniata</taxon>
        <taxon>Vertebrata</taxon>
        <taxon>Euteleostomi</taxon>
        <taxon>Mammalia</taxon>
        <taxon>Eutheria</taxon>
        <taxon>Euarchontoglires</taxon>
        <taxon>Glires</taxon>
        <taxon>Rodentia</taxon>
        <taxon>Hystricomorpha</taxon>
        <taxon>Caviidae</taxon>
        <taxon>Cavia</taxon>
    </lineage>
</organism>
<reference evidence="9" key="3">
    <citation type="submission" date="2025-09" db="UniProtKB">
        <authorList>
            <consortium name="Ensembl"/>
        </authorList>
    </citation>
    <scope>IDENTIFICATION</scope>
    <source>
        <strain evidence="9">2N</strain>
    </source>
</reference>
<dbReference type="PANTHER" id="PTHR13429:SF11">
    <property type="entry name" value="FERM DOMAIN-CONTAINING PROTEIN 6"/>
    <property type="match status" value="1"/>
</dbReference>
<dbReference type="InterPro" id="IPR019749">
    <property type="entry name" value="Band_41_domain"/>
</dbReference>
<dbReference type="InterPro" id="IPR018979">
    <property type="entry name" value="FERM_N"/>
</dbReference>
<dbReference type="HOGENOM" id="CLU_036910_1_1_1"/>
<evidence type="ECO:0000259" key="8">
    <source>
        <dbReference type="PROSITE" id="PS50057"/>
    </source>
</evidence>
<dbReference type="Pfam" id="PF09380">
    <property type="entry name" value="FERM_C"/>
    <property type="match status" value="1"/>
</dbReference>
<dbReference type="Proteomes" id="UP000005447">
    <property type="component" value="Unassembled WGS sequence"/>
</dbReference>
<dbReference type="Bgee" id="ENSCPOG00000003119">
    <property type="expression patterns" value="Expressed in zone of skin and 12 other cell types or tissues"/>
</dbReference>
<dbReference type="GO" id="GO:0032970">
    <property type="term" value="P:regulation of actin filament-based process"/>
    <property type="evidence" value="ECO:0007669"/>
    <property type="project" value="Ensembl"/>
</dbReference>